<dbReference type="NCBIfam" id="TIGR01641">
    <property type="entry name" value="phageSPP1_gp7"/>
    <property type="match status" value="1"/>
</dbReference>
<sequence>MKNSEYWEKRIANNTWTTYNNLEEKNRALLEMYQEASLSISDELYRVAEKMKTSTLMLSDMHKFNRLSGLQKNMENIIRDLGEKVEAFGRNNMMEGFKDIYSNIMIELGNIEFDMVPKKVMEEMLNRPWRGSDFSTRLWKNTQVLASNLNDIINNGLTQGKTVTEMAIQLNNRMNEGFNVSHRLVRTEIMHYLNESAFKGYVDAGCKKVQYWAAEDERVCERCGPKHGKPYDIDKRPILPLHANCRCTYLPIVELDDKKEEYKENDLYKKYGEQHYNLMRDIVDNSPDNVKKVWNTFENKLKIRSSTHNGGANYNRFYDGVQINIKKDSQGSSFEVPYGVSFHEFGHNIDYEANMIIGDSQKFRTISETFKDGLLGKTLKEEAKKRVDIIFKEIKATWDDDLRKPIKARAYDALSKEIRELEAKDRADISDMFEGATGAKVRGGFGHGKSYWKERDNGKEAFAEMFQATMCNPGSLESIKKYFPKSYKVFEEILDEINKGGI</sequence>
<dbReference type="InterPro" id="IPR006528">
    <property type="entry name" value="Phage_head_morphogenesis_dom"/>
</dbReference>
<proteinExistence type="predicted"/>
<accession>A0A2I6SDI4</accession>
<dbReference type="OrthoDB" id="9765386at2"/>
<dbReference type="Pfam" id="PF04233">
    <property type="entry name" value="Phage_Mu_F"/>
    <property type="match status" value="1"/>
</dbReference>
<dbReference type="InterPro" id="IPR024079">
    <property type="entry name" value="MetalloPept_cat_dom_sf"/>
</dbReference>
<keyword evidence="3" id="KW-1185">Reference proteome</keyword>
<dbReference type="Gene3D" id="3.40.390.10">
    <property type="entry name" value="Collagenase (Catalytic Domain)"/>
    <property type="match status" value="1"/>
</dbReference>
<evidence type="ECO:0000259" key="1">
    <source>
        <dbReference type="Pfam" id="PF04233"/>
    </source>
</evidence>
<dbReference type="KEGG" id="ctae:BGI42_15995"/>
<dbReference type="EMBL" id="CP017253">
    <property type="protein sequence ID" value="AUO15633.1"/>
    <property type="molecule type" value="Genomic_DNA"/>
</dbReference>
<evidence type="ECO:0000313" key="2">
    <source>
        <dbReference type="EMBL" id="AUO15633.1"/>
    </source>
</evidence>
<dbReference type="RefSeq" id="WP_084023878.1">
    <property type="nucleotide sequence ID" value="NZ_CP017253.2"/>
</dbReference>
<dbReference type="AlphaFoldDB" id="A0A2I6SDI4"/>
<dbReference type="Proteomes" id="UP000094652">
    <property type="component" value="Chromosome"/>
</dbReference>
<name>A0A2I6SDI4_9CLOT</name>
<feature type="domain" description="Phage head morphogenesis" evidence="1">
    <location>
        <begin position="149"/>
        <end position="249"/>
    </location>
</feature>
<protein>
    <recommendedName>
        <fullName evidence="1">Phage head morphogenesis domain-containing protein</fullName>
    </recommendedName>
</protein>
<reference evidence="3" key="1">
    <citation type="submission" date="2016-09" db="EMBL/GenBank/DDBJ databases">
        <title>Genomics of Clostridium taeniosporum, an organism which forms endospores with ribbon-like appendages.</title>
        <authorList>
            <person name="Walker J.R."/>
        </authorList>
    </citation>
    <scope>NUCLEOTIDE SEQUENCE [LARGE SCALE GENOMIC DNA]</scope>
    <source>
        <strain evidence="3">1/k</strain>
    </source>
</reference>
<organism evidence="2 3">
    <name type="scientific">Clostridium taeniosporum</name>
    <dbReference type="NCBI Taxonomy" id="394958"/>
    <lineage>
        <taxon>Bacteria</taxon>
        <taxon>Bacillati</taxon>
        <taxon>Bacillota</taxon>
        <taxon>Clostridia</taxon>
        <taxon>Eubacteriales</taxon>
        <taxon>Clostridiaceae</taxon>
        <taxon>Clostridium</taxon>
    </lineage>
</organism>
<dbReference type="GO" id="GO:0008237">
    <property type="term" value="F:metallopeptidase activity"/>
    <property type="evidence" value="ECO:0007669"/>
    <property type="project" value="InterPro"/>
</dbReference>
<evidence type="ECO:0000313" key="3">
    <source>
        <dbReference type="Proteomes" id="UP000094652"/>
    </source>
</evidence>
<gene>
    <name evidence="2" type="ORF">BGI42_15995</name>
</gene>